<organism evidence="1 2">
    <name type="scientific">Solanum commersonii</name>
    <name type="common">Commerson's wild potato</name>
    <name type="synonym">Commerson's nightshade</name>
    <dbReference type="NCBI Taxonomy" id="4109"/>
    <lineage>
        <taxon>Eukaryota</taxon>
        <taxon>Viridiplantae</taxon>
        <taxon>Streptophyta</taxon>
        <taxon>Embryophyta</taxon>
        <taxon>Tracheophyta</taxon>
        <taxon>Spermatophyta</taxon>
        <taxon>Magnoliopsida</taxon>
        <taxon>eudicotyledons</taxon>
        <taxon>Gunneridae</taxon>
        <taxon>Pentapetalae</taxon>
        <taxon>asterids</taxon>
        <taxon>lamiids</taxon>
        <taxon>Solanales</taxon>
        <taxon>Solanaceae</taxon>
        <taxon>Solanoideae</taxon>
        <taxon>Solaneae</taxon>
        <taxon>Solanum</taxon>
    </lineage>
</organism>
<sequence length="67" mass="7874">MKGYHNGDAVRNTTKNQLLGYLAHDFTNQNLMSLFKININNSKEAKISLQGYIFMDFHFRYNSQSRK</sequence>
<evidence type="ECO:0000313" key="2">
    <source>
        <dbReference type="Proteomes" id="UP000824120"/>
    </source>
</evidence>
<comment type="caution">
    <text evidence="1">The sequence shown here is derived from an EMBL/GenBank/DDBJ whole genome shotgun (WGS) entry which is preliminary data.</text>
</comment>
<name>A0A9J5XC53_SOLCO</name>
<keyword evidence="2" id="KW-1185">Reference proteome</keyword>
<protein>
    <submittedName>
        <fullName evidence="1">Uncharacterized protein</fullName>
    </submittedName>
</protein>
<reference evidence="1 2" key="1">
    <citation type="submission" date="2020-09" db="EMBL/GenBank/DDBJ databases">
        <title>De no assembly of potato wild relative species, Solanum commersonii.</title>
        <authorList>
            <person name="Cho K."/>
        </authorList>
    </citation>
    <scope>NUCLEOTIDE SEQUENCE [LARGE SCALE GENOMIC DNA]</scope>
    <source>
        <strain evidence="1">LZ3.2</strain>
        <tissue evidence="1">Leaf</tissue>
    </source>
</reference>
<proteinExistence type="predicted"/>
<dbReference type="AlphaFoldDB" id="A0A9J5XC53"/>
<dbReference type="EMBL" id="JACXVP010000009">
    <property type="protein sequence ID" value="KAG5585189.1"/>
    <property type="molecule type" value="Genomic_DNA"/>
</dbReference>
<dbReference type="Proteomes" id="UP000824120">
    <property type="component" value="Chromosome 9"/>
</dbReference>
<evidence type="ECO:0000313" key="1">
    <source>
        <dbReference type="EMBL" id="KAG5585189.1"/>
    </source>
</evidence>
<accession>A0A9J5XC53</accession>
<gene>
    <name evidence="1" type="ORF">H5410_045623</name>
</gene>